<feature type="coiled-coil region" evidence="7">
    <location>
        <begin position="698"/>
        <end position="725"/>
    </location>
</feature>
<gene>
    <name evidence="10" type="ORF">QN277_011308</name>
</gene>
<dbReference type="GO" id="GO:0035267">
    <property type="term" value="C:NuA4 histone acetyltransferase complex"/>
    <property type="evidence" value="ECO:0007669"/>
    <property type="project" value="InterPro"/>
</dbReference>
<dbReference type="InterPro" id="IPR024943">
    <property type="entry name" value="Enhancer_polycomb"/>
</dbReference>
<dbReference type="EMBL" id="JAWXYG010000002">
    <property type="protein sequence ID" value="KAK4279540.1"/>
    <property type="molecule type" value="Genomic_DNA"/>
</dbReference>
<keyword evidence="5 6" id="KW-0539">Nucleus</keyword>
<sequence>MPSVGMRRTTRVFGVVKGADSARVLRSGRCLWPESDDGKIRRSNDADEWSKPVKTHGKGDAWPRGVIKTKQEVSVIGKHADSGAKKMKPVKEGRSLPDRNGPNKMCRLVYSRKRKTPVAESSHISVDAGAKRSLNDNKRWGLCFTRRQRRKLSEDNQSVLSVVVRPSCGNSYWLSSFLALVFRYIRRVGLTYKDLSAFILAEPLCSAYASHGIQFLQGPPTTNVGICKFFGITEFVPLFSLDFSAVPLSFMHLHSAMLLRSFFRSFLLVNNLISVHSDDEMDSDYLEFESEQKSSCHSDKREPSGSVVNTSDFIEIKDNLLLPAPIRSSRTAGRNGQYRNILNSRGIQRRRSSLRKRKARNPSLLGVHKTHAALASDFGDLRKNSSPLIGVASRKKLRSLVHSSSPGSFKETSSSMVDSIEDLDSSLCSANLLITESDKCYRVEGVVIALEMSASKDWLLTVKKDGLIRCTFRAEKVMRPSSSNRFTHMTMFPLDNGLKLEFDRRQDWSLFKNLYKECSNRNNLAPVAKFIPVPGVHEVPGYADNNSATFHRPDIYISMNGDELSRALAKRTAIYDMDSDDEEWLKKLNHESQEDVSEDNFELMIDALEKSYYCNPDDFSNEKLPANLCWDLGTNGVMEAVYGYWMKKRKQKRSLLLRVFQGHQTKKAPLIPKPLLRKRRSLKRQPNQFGRGKQPSVLQAIAAEQDALEEKNAMLRVEAAKASADKSMELAILKRKRAQVLMENADLATYKATMLVRIAEAAQVSESTDDSAGYFLD</sequence>
<dbReference type="InterPro" id="IPR019542">
    <property type="entry name" value="Enhancer_polycomb-like_N"/>
</dbReference>
<feature type="compositionally biased region" description="Basic and acidic residues" evidence="8">
    <location>
        <begin position="36"/>
        <end position="61"/>
    </location>
</feature>
<name>A0AAE1MY55_9FABA</name>
<feature type="domain" description="Enhancer of polycomb-like N-terminal" evidence="9">
    <location>
        <begin position="528"/>
        <end position="610"/>
    </location>
</feature>
<dbReference type="Proteomes" id="UP001293593">
    <property type="component" value="Unassembled WGS sequence"/>
</dbReference>
<feature type="region of interest" description="Disordered" evidence="8">
    <location>
        <begin position="76"/>
        <end position="98"/>
    </location>
</feature>
<protein>
    <recommendedName>
        <fullName evidence="6">Enhancer of polycomb-like protein</fullName>
    </recommendedName>
</protein>
<keyword evidence="3 6" id="KW-0805">Transcription regulation</keyword>
<accession>A0AAE1MY55</accession>
<keyword evidence="7" id="KW-0175">Coiled coil</keyword>
<dbReference type="GO" id="GO:0006357">
    <property type="term" value="P:regulation of transcription by RNA polymerase II"/>
    <property type="evidence" value="ECO:0007669"/>
    <property type="project" value="InterPro"/>
</dbReference>
<dbReference type="AlphaFoldDB" id="A0AAE1MY55"/>
<proteinExistence type="inferred from homology"/>
<comment type="subcellular location">
    <subcellularLocation>
        <location evidence="1 6">Nucleus</location>
    </subcellularLocation>
</comment>
<evidence type="ECO:0000256" key="5">
    <source>
        <dbReference type="ARBA" id="ARBA00023242"/>
    </source>
</evidence>
<evidence type="ECO:0000256" key="3">
    <source>
        <dbReference type="ARBA" id="ARBA00023015"/>
    </source>
</evidence>
<evidence type="ECO:0000256" key="8">
    <source>
        <dbReference type="SAM" id="MobiDB-lite"/>
    </source>
</evidence>
<evidence type="ECO:0000256" key="4">
    <source>
        <dbReference type="ARBA" id="ARBA00023163"/>
    </source>
</evidence>
<evidence type="ECO:0000256" key="7">
    <source>
        <dbReference type="SAM" id="Coils"/>
    </source>
</evidence>
<keyword evidence="4 6" id="KW-0804">Transcription</keyword>
<dbReference type="PANTHER" id="PTHR14898">
    <property type="entry name" value="ENHANCER OF POLYCOMB"/>
    <property type="match status" value="1"/>
</dbReference>
<dbReference type="GO" id="GO:0005634">
    <property type="term" value="C:nucleus"/>
    <property type="evidence" value="ECO:0007669"/>
    <property type="project" value="UniProtKB-SubCell"/>
</dbReference>
<evidence type="ECO:0000313" key="11">
    <source>
        <dbReference type="Proteomes" id="UP001293593"/>
    </source>
</evidence>
<feature type="region of interest" description="Disordered" evidence="8">
    <location>
        <begin position="35"/>
        <end position="62"/>
    </location>
</feature>
<evidence type="ECO:0000259" key="9">
    <source>
        <dbReference type="Pfam" id="PF10513"/>
    </source>
</evidence>
<evidence type="ECO:0000256" key="2">
    <source>
        <dbReference type="ARBA" id="ARBA00008035"/>
    </source>
</evidence>
<comment type="caution">
    <text evidence="10">The sequence shown here is derived from an EMBL/GenBank/DDBJ whole genome shotgun (WGS) entry which is preliminary data.</text>
</comment>
<evidence type="ECO:0000256" key="1">
    <source>
        <dbReference type="ARBA" id="ARBA00004123"/>
    </source>
</evidence>
<evidence type="ECO:0000256" key="6">
    <source>
        <dbReference type="RuleBase" id="RU361124"/>
    </source>
</evidence>
<dbReference type="Pfam" id="PF10513">
    <property type="entry name" value="EPL1"/>
    <property type="match status" value="1"/>
</dbReference>
<evidence type="ECO:0000313" key="10">
    <source>
        <dbReference type="EMBL" id="KAK4279540.1"/>
    </source>
</evidence>
<reference evidence="10" key="1">
    <citation type="submission" date="2023-10" db="EMBL/GenBank/DDBJ databases">
        <title>Chromosome-level genome of the transformable northern wattle, Acacia crassicarpa.</title>
        <authorList>
            <person name="Massaro I."/>
            <person name="Sinha N.R."/>
            <person name="Poethig S."/>
            <person name="Leichty A.R."/>
        </authorList>
    </citation>
    <scope>NUCLEOTIDE SEQUENCE</scope>
    <source>
        <strain evidence="10">Acra3RX</strain>
        <tissue evidence="10">Leaf</tissue>
    </source>
</reference>
<feature type="compositionally biased region" description="Basic and acidic residues" evidence="8">
    <location>
        <begin position="78"/>
        <end position="97"/>
    </location>
</feature>
<organism evidence="10 11">
    <name type="scientific">Acacia crassicarpa</name>
    <name type="common">northern wattle</name>
    <dbReference type="NCBI Taxonomy" id="499986"/>
    <lineage>
        <taxon>Eukaryota</taxon>
        <taxon>Viridiplantae</taxon>
        <taxon>Streptophyta</taxon>
        <taxon>Embryophyta</taxon>
        <taxon>Tracheophyta</taxon>
        <taxon>Spermatophyta</taxon>
        <taxon>Magnoliopsida</taxon>
        <taxon>eudicotyledons</taxon>
        <taxon>Gunneridae</taxon>
        <taxon>Pentapetalae</taxon>
        <taxon>rosids</taxon>
        <taxon>fabids</taxon>
        <taxon>Fabales</taxon>
        <taxon>Fabaceae</taxon>
        <taxon>Caesalpinioideae</taxon>
        <taxon>mimosoid clade</taxon>
        <taxon>Acacieae</taxon>
        <taxon>Acacia</taxon>
    </lineage>
</organism>
<comment type="similarity">
    <text evidence="2 6">Belongs to the enhancer of polycomb family.</text>
</comment>
<keyword evidence="11" id="KW-1185">Reference proteome</keyword>